<organism evidence="2 3">
    <name type="scientific">Plectus sambesii</name>
    <dbReference type="NCBI Taxonomy" id="2011161"/>
    <lineage>
        <taxon>Eukaryota</taxon>
        <taxon>Metazoa</taxon>
        <taxon>Ecdysozoa</taxon>
        <taxon>Nematoda</taxon>
        <taxon>Chromadorea</taxon>
        <taxon>Plectida</taxon>
        <taxon>Plectina</taxon>
        <taxon>Plectoidea</taxon>
        <taxon>Plectidae</taxon>
        <taxon>Plectus</taxon>
    </lineage>
</organism>
<evidence type="ECO:0000256" key="1">
    <source>
        <dbReference type="SAM" id="Phobius"/>
    </source>
</evidence>
<sequence>MSGGSLPAIVKLSRLVAFTFQMPLAVCARLHFILFLAVTVIGILAAADEHATDHLSQTKSDDKERIDMIDTLAGLGLGKRAAPVDFGDQEDVWERVAVVRPVRSRNKQHWHMIRFGRR</sequence>
<reference evidence="3" key="1">
    <citation type="submission" date="2022-11" db="UniProtKB">
        <authorList>
            <consortium name="WormBaseParasite"/>
        </authorList>
    </citation>
    <scope>IDENTIFICATION</scope>
</reference>
<protein>
    <submittedName>
        <fullName evidence="3">Uncharacterized protein</fullName>
    </submittedName>
</protein>
<keyword evidence="1" id="KW-0472">Membrane</keyword>
<accession>A0A914V0E5</accession>
<keyword evidence="1" id="KW-0812">Transmembrane</keyword>
<keyword evidence="2" id="KW-1185">Reference proteome</keyword>
<dbReference type="Proteomes" id="UP000887566">
    <property type="component" value="Unplaced"/>
</dbReference>
<name>A0A914V0E5_9BILA</name>
<keyword evidence="1" id="KW-1133">Transmembrane helix</keyword>
<dbReference type="AlphaFoldDB" id="A0A914V0E5"/>
<evidence type="ECO:0000313" key="3">
    <source>
        <dbReference type="WBParaSite" id="PSAMB.scaffold1358size32551.g12631.t1"/>
    </source>
</evidence>
<dbReference type="WBParaSite" id="PSAMB.scaffold1358size32551.g12631.t1">
    <property type="protein sequence ID" value="PSAMB.scaffold1358size32551.g12631.t1"/>
    <property type="gene ID" value="PSAMB.scaffold1358size32551.g12631"/>
</dbReference>
<feature type="transmembrane region" description="Helical" evidence="1">
    <location>
        <begin position="20"/>
        <end position="47"/>
    </location>
</feature>
<proteinExistence type="predicted"/>
<evidence type="ECO:0000313" key="2">
    <source>
        <dbReference type="Proteomes" id="UP000887566"/>
    </source>
</evidence>